<keyword evidence="1" id="KW-0812">Transmembrane</keyword>
<accession>A0A8S1HVZ1</accession>
<evidence type="ECO:0000256" key="1">
    <source>
        <dbReference type="SAM" id="Phobius"/>
    </source>
</evidence>
<keyword evidence="1" id="KW-0472">Membrane</keyword>
<evidence type="ECO:0000313" key="3">
    <source>
        <dbReference type="Proteomes" id="UP000835052"/>
    </source>
</evidence>
<dbReference type="PANTHER" id="PTHR39377">
    <property type="entry name" value="PROTEIN CBG18423-RELATED"/>
    <property type="match status" value="1"/>
</dbReference>
<dbReference type="EMBL" id="CAJGYM010000184">
    <property type="protein sequence ID" value="CAD6199584.1"/>
    <property type="molecule type" value="Genomic_DNA"/>
</dbReference>
<keyword evidence="1" id="KW-1133">Transmembrane helix</keyword>
<gene>
    <name evidence="2" type="ORF">CAUJ_LOCUS15486</name>
</gene>
<name>A0A8S1HVZ1_9PELO</name>
<dbReference type="OrthoDB" id="5771130at2759"/>
<dbReference type="Proteomes" id="UP000835052">
    <property type="component" value="Unassembled WGS sequence"/>
</dbReference>
<keyword evidence="3" id="KW-1185">Reference proteome</keyword>
<evidence type="ECO:0000313" key="2">
    <source>
        <dbReference type="EMBL" id="CAD6199584.1"/>
    </source>
</evidence>
<reference evidence="2" key="1">
    <citation type="submission" date="2020-10" db="EMBL/GenBank/DDBJ databases">
        <authorList>
            <person name="Kikuchi T."/>
        </authorList>
    </citation>
    <scope>NUCLEOTIDE SEQUENCE</scope>
    <source>
        <strain evidence="2">NKZ352</strain>
    </source>
</reference>
<dbReference type="PANTHER" id="PTHR39377:SF2">
    <property type="entry name" value="PROTEIN CBG12456"/>
    <property type="match status" value="1"/>
</dbReference>
<sequence>MVLRLDLLREVHPVVPRRDQDVADLVLEPGYRAPAYTFGAPPTVPTDVVGRAASGRSQTNFSCYLSNLLFLLKNLNMSNYKILAILAIVLVTLVSVEAQLFGGWSQPSWGYSASGVGVDSNGNTFEGTPQNGIYLFCNGHGCPGRGRK</sequence>
<organism evidence="2 3">
    <name type="scientific">Caenorhabditis auriculariae</name>
    <dbReference type="NCBI Taxonomy" id="2777116"/>
    <lineage>
        <taxon>Eukaryota</taxon>
        <taxon>Metazoa</taxon>
        <taxon>Ecdysozoa</taxon>
        <taxon>Nematoda</taxon>
        <taxon>Chromadorea</taxon>
        <taxon>Rhabditida</taxon>
        <taxon>Rhabditina</taxon>
        <taxon>Rhabditomorpha</taxon>
        <taxon>Rhabditoidea</taxon>
        <taxon>Rhabditidae</taxon>
        <taxon>Peloderinae</taxon>
        <taxon>Caenorhabditis</taxon>
    </lineage>
</organism>
<protein>
    <submittedName>
        <fullName evidence="2">Uncharacterized protein</fullName>
    </submittedName>
</protein>
<dbReference type="AlphaFoldDB" id="A0A8S1HVZ1"/>
<feature type="transmembrane region" description="Helical" evidence="1">
    <location>
        <begin position="82"/>
        <end position="102"/>
    </location>
</feature>
<comment type="caution">
    <text evidence="2">The sequence shown here is derived from an EMBL/GenBank/DDBJ whole genome shotgun (WGS) entry which is preliminary data.</text>
</comment>
<proteinExistence type="predicted"/>